<dbReference type="AlphaFoldDB" id="B6YS84"/>
<evidence type="ECO:0000256" key="1">
    <source>
        <dbReference type="ARBA" id="ARBA00010529"/>
    </source>
</evidence>
<evidence type="ECO:0000313" key="5">
    <source>
        <dbReference type="Proteomes" id="UP000000723"/>
    </source>
</evidence>
<feature type="region of interest" description="Disordered" evidence="3">
    <location>
        <begin position="120"/>
        <end position="140"/>
    </location>
</feature>
<dbReference type="OrthoDB" id="1071445at2"/>
<dbReference type="EMBL" id="AP010657">
    <property type="protein sequence ID" value="BAG84056.1"/>
    <property type="molecule type" value="Genomic_DNA"/>
</dbReference>
<dbReference type="InterPro" id="IPR010992">
    <property type="entry name" value="IHF-like_DNA-bd_dom_sf"/>
</dbReference>
<dbReference type="SUPFAM" id="SSF47729">
    <property type="entry name" value="IHF-like DNA-binding proteins"/>
    <property type="match status" value="1"/>
</dbReference>
<keyword evidence="5" id="KW-1185">Reference proteome</keyword>
<proteinExistence type="inferred from homology"/>
<comment type="similarity">
    <text evidence="1">Belongs to the bacterial histone-like protein family.</text>
</comment>
<feature type="compositionally biased region" description="Basic residues" evidence="3">
    <location>
        <begin position="130"/>
        <end position="140"/>
    </location>
</feature>
<geneLocation type="plasmid" evidence="4 5">
    <name>pCFPG1</name>
</geneLocation>
<name>B6YS84_AZOPC</name>
<gene>
    <name evidence="4" type="ordered locus">CFPG_P1-35</name>
</gene>
<sequence length="140" mass="15975">MDKVKMNAGDIIRSASRASGYSRRVVKDVFQQCIEEMKETLLSGKRVSLKDFLSLTLDEYTVKPSGVISPALIGTHPRVTAHLYSQYKRTIRENRQALHDAILARKEAIQNDPLTKRRIEQLSKVNPSIKKNKKKRAKRA</sequence>
<evidence type="ECO:0000256" key="3">
    <source>
        <dbReference type="SAM" id="MobiDB-lite"/>
    </source>
</evidence>
<dbReference type="Gene3D" id="4.10.520.10">
    <property type="entry name" value="IHF-like DNA-binding proteins"/>
    <property type="match status" value="1"/>
</dbReference>
<organism evidence="4 5">
    <name type="scientific">Azobacteroides pseudotrichonymphae genomovar. CFP2</name>
    <dbReference type="NCBI Taxonomy" id="511995"/>
    <lineage>
        <taxon>Bacteria</taxon>
        <taxon>Pseudomonadati</taxon>
        <taxon>Bacteroidota</taxon>
        <taxon>Bacteroidia</taxon>
        <taxon>Bacteroidales</taxon>
        <taxon>Candidatus Azobacteroides</taxon>
    </lineage>
</organism>
<dbReference type="RefSeq" id="WP_012573022.1">
    <property type="nucleotide sequence ID" value="NC_011564.1"/>
</dbReference>
<dbReference type="HOGENOM" id="CLU_154371_0_0_10"/>
<evidence type="ECO:0000256" key="2">
    <source>
        <dbReference type="ARBA" id="ARBA00023125"/>
    </source>
</evidence>
<dbReference type="GO" id="GO:0030527">
    <property type="term" value="F:structural constituent of chromatin"/>
    <property type="evidence" value="ECO:0007669"/>
    <property type="project" value="InterPro"/>
</dbReference>
<dbReference type="Pfam" id="PF00216">
    <property type="entry name" value="Bac_DNA_binding"/>
    <property type="match status" value="1"/>
</dbReference>
<evidence type="ECO:0000313" key="4">
    <source>
        <dbReference type="EMBL" id="BAG84056.1"/>
    </source>
</evidence>
<accession>B6YS84</accession>
<dbReference type="GO" id="GO:0003677">
    <property type="term" value="F:DNA binding"/>
    <property type="evidence" value="ECO:0007669"/>
    <property type="project" value="UniProtKB-KW"/>
</dbReference>
<keyword evidence="4" id="KW-0614">Plasmid</keyword>
<protein>
    <submittedName>
        <fullName evidence="4">Uncharacterized protein</fullName>
    </submittedName>
</protein>
<reference evidence="5" key="1">
    <citation type="journal article" date="2008" name="Science">
        <title>Genome of an endosymbiont coupling N2 fixation to cellulolysis within RT protist cells in termite gut.</title>
        <authorList>
            <person name="Hongoh Y."/>
            <person name="Sharma V.K."/>
            <person name="Prakash T."/>
            <person name="Noda S."/>
            <person name="Toh H."/>
            <person name="Taylor T.D."/>
            <person name="Kudo T."/>
            <person name="Sakaki Y."/>
            <person name="Toyoda A."/>
            <person name="Hattori M."/>
            <person name="Ohkuma M."/>
        </authorList>
    </citation>
    <scope>NUCLEOTIDE SEQUENCE [LARGE SCALE GENOMIC DNA]</scope>
    <source>
        <plasmid evidence="5">pCFPG1</plasmid>
    </source>
</reference>
<dbReference type="Proteomes" id="UP000000723">
    <property type="component" value="Plasmid pCFPG1"/>
</dbReference>
<keyword evidence="2" id="KW-0238">DNA-binding</keyword>
<dbReference type="KEGG" id="aps:CFPG_P1-35"/>
<dbReference type="InterPro" id="IPR000119">
    <property type="entry name" value="Hist_DNA-bd"/>
</dbReference>